<evidence type="ECO:0000313" key="4">
    <source>
        <dbReference type="Proteomes" id="UP001158986"/>
    </source>
</evidence>
<feature type="compositionally biased region" description="Basic and acidic residues" evidence="1">
    <location>
        <begin position="367"/>
        <end position="406"/>
    </location>
</feature>
<dbReference type="Proteomes" id="UP001158986">
    <property type="component" value="Unassembled WGS sequence"/>
</dbReference>
<comment type="caution">
    <text evidence="2">The sequence shown here is derived from an EMBL/GenBank/DDBJ whole genome shotgun (WGS) entry which is preliminary data.</text>
</comment>
<feature type="compositionally biased region" description="Basic residues" evidence="1">
    <location>
        <begin position="269"/>
        <end position="285"/>
    </location>
</feature>
<feature type="compositionally biased region" description="Acidic residues" evidence="1">
    <location>
        <begin position="302"/>
        <end position="316"/>
    </location>
</feature>
<name>A0AAU9KSF2_9STRA</name>
<gene>
    <name evidence="3" type="ORF">PBS001_LOCUS2004</name>
    <name evidence="2" type="ORF">PBS003_LOCUS409</name>
</gene>
<feature type="region of interest" description="Disordered" evidence="1">
    <location>
        <begin position="681"/>
        <end position="722"/>
    </location>
</feature>
<feature type="compositionally biased region" description="Basic residues" evidence="1">
    <location>
        <begin position="455"/>
        <end position="465"/>
    </location>
</feature>
<feature type="compositionally biased region" description="Basic and acidic residues" evidence="1">
    <location>
        <begin position="472"/>
        <end position="482"/>
    </location>
</feature>
<protein>
    <recommendedName>
        <fullName evidence="6">Stress response protein NST1</fullName>
    </recommendedName>
</protein>
<feature type="region of interest" description="Disordered" evidence="1">
    <location>
        <begin position="46"/>
        <end position="67"/>
    </location>
</feature>
<evidence type="ECO:0008006" key="6">
    <source>
        <dbReference type="Google" id="ProtNLM"/>
    </source>
</evidence>
<dbReference type="EMBL" id="CAKLCB010000104">
    <property type="protein sequence ID" value="CAH0515290.1"/>
    <property type="molecule type" value="Genomic_DNA"/>
</dbReference>
<feature type="compositionally biased region" description="Polar residues" evidence="1">
    <location>
        <begin position="286"/>
        <end position="300"/>
    </location>
</feature>
<feature type="compositionally biased region" description="Basic and acidic residues" evidence="1">
    <location>
        <begin position="336"/>
        <end position="350"/>
    </location>
</feature>
<feature type="region of interest" description="Disordered" evidence="1">
    <location>
        <begin position="221"/>
        <end position="482"/>
    </location>
</feature>
<organism evidence="2 5">
    <name type="scientific">Peronospora belbahrii</name>
    <dbReference type="NCBI Taxonomy" id="622444"/>
    <lineage>
        <taxon>Eukaryota</taxon>
        <taxon>Sar</taxon>
        <taxon>Stramenopiles</taxon>
        <taxon>Oomycota</taxon>
        <taxon>Peronosporomycetes</taxon>
        <taxon>Peronosporales</taxon>
        <taxon>Peronosporaceae</taxon>
        <taxon>Peronospora</taxon>
    </lineage>
</organism>
<sequence>MKWMGLMMMFHTKRDRGRSVGNLGLTQCTQSNIDLEAENCKPRAYTGPIVAQDDGNGDQSTDTEDAQHFFPDHDGLFRTITTTSDTSLELGNSEKNEPVDWGLCGNEDTMFKYDGVEEAIKPVLLDTELLDSRKETKTLASDQFLFDEAGASRFGAVVVKNAGKDEEEDDEVEFVDEDFAAREAHKEKEKNMKRRAQKLESNKDLYAEMAAARLADMRKDARYRKKRHSHNHTRSFAGSDESDIEIYDEDESEVVGEEVEGELEDTHQRRSSLRSRRSSRSHKKSFLSNSDKAGSVQNGYASEDEEEVEEEEDEEAVPSAADIPIQMDEVGSTQTERTDASTAEAKELRQLKKKYRAERRAKKRLMREKEEEERTALEAAELARAHRDKQRAREETKAREEQEKRDKKQRREMKEKLKREKAKQRQAKAEFRKLLELKQAEEERREREWMEKKEKKEKKKSKKKEKYTLPAERIHRKEEREAEHAVVANEAEAEISNALVIVEKPADTKTVQQPAVLRPTPASAVVSPSTIITGAAPTQQVTFASAPCAVLTPSPEPDTAVASVSATGRVEGAAASAQAMPVPMYHMSPPPSVPSYSTGPHNMPAYGLAATFGAYPPFYLAPYSYGGPTGLQPTFMRPNMGFVAGLSAMNSFGTIAGPAPAPFIQNPAEPMIGPQLPDLKENAQASLSGARPPSFPSFTSSPDKSTGPKLANLPELPDVIEF</sequence>
<dbReference type="AlphaFoldDB" id="A0AAU9KSF2"/>
<evidence type="ECO:0000313" key="2">
    <source>
        <dbReference type="EMBL" id="CAH0473522.1"/>
    </source>
</evidence>
<dbReference type="EMBL" id="CAKKTJ010000086">
    <property type="protein sequence ID" value="CAH0473522.1"/>
    <property type="molecule type" value="Genomic_DNA"/>
</dbReference>
<accession>A0AAU9KSF2</accession>
<evidence type="ECO:0000313" key="5">
    <source>
        <dbReference type="Proteomes" id="UP001160483"/>
    </source>
</evidence>
<feature type="compositionally biased region" description="Basic residues" evidence="1">
    <location>
        <begin position="351"/>
        <end position="366"/>
    </location>
</feature>
<feature type="compositionally biased region" description="Acidic residues" evidence="1">
    <location>
        <begin position="240"/>
        <end position="263"/>
    </location>
</feature>
<feature type="compositionally biased region" description="Basic and acidic residues" evidence="1">
    <location>
        <begin position="427"/>
        <end position="454"/>
    </location>
</feature>
<evidence type="ECO:0000313" key="3">
    <source>
        <dbReference type="EMBL" id="CAH0515290.1"/>
    </source>
</evidence>
<feature type="compositionally biased region" description="Basic residues" evidence="1">
    <location>
        <begin position="221"/>
        <end position="233"/>
    </location>
</feature>
<evidence type="ECO:0000256" key="1">
    <source>
        <dbReference type="SAM" id="MobiDB-lite"/>
    </source>
</evidence>
<reference evidence="2 4" key="1">
    <citation type="submission" date="2021-11" db="EMBL/GenBank/DDBJ databases">
        <authorList>
            <person name="Islam A."/>
            <person name="Islam S."/>
            <person name="Flora M.S."/>
            <person name="Rahman M."/>
            <person name="Ziaur R.M."/>
            <person name="Epstein J.H."/>
            <person name="Hassan M."/>
            <person name="Klassen M."/>
            <person name="Woodard K."/>
            <person name="Webb A."/>
            <person name="Webby R.J."/>
            <person name="El Zowalaty M.E."/>
        </authorList>
    </citation>
    <scope>NUCLEOTIDE SEQUENCE</scope>
    <source>
        <strain evidence="3">Pbs1</strain>
        <strain evidence="2">Pbs3</strain>
    </source>
</reference>
<dbReference type="Proteomes" id="UP001160483">
    <property type="component" value="Unassembled WGS sequence"/>
</dbReference>
<keyword evidence="4" id="KW-1185">Reference proteome</keyword>
<proteinExistence type="predicted"/>